<dbReference type="NCBIfam" id="TIGR02001">
    <property type="entry name" value="gcw_chp"/>
    <property type="match status" value="1"/>
</dbReference>
<sequence length="249" mass="26048">MKKLALAAAVAALLTTAVRAEDAVATPAAVPDNAVSFNVAAISDYRYRGISQTRLQPALQGGADYVNNPTGLYAGAWASTITWIKDAGGDGHVELDLYAGKRGQVSADVSYDVGVLTYVYASNSLPVSANTTEIYGQLGYGPAYVKYSHAVTNLFGFADSKNSGYLDIGANIDAGDGWTVNLHGGRQNVRHNDAASYTDWKLGLTKDFGAVTGALAVIGTNAQESAYTSAANGKFLGKTALQLTFSKVF</sequence>
<feature type="signal peptide" evidence="1">
    <location>
        <begin position="1"/>
        <end position="20"/>
    </location>
</feature>
<comment type="caution">
    <text evidence="2">The sequence shown here is derived from an EMBL/GenBank/DDBJ whole genome shotgun (WGS) entry which is preliminary data.</text>
</comment>
<dbReference type="EMBL" id="WWCS01000045">
    <property type="protein sequence ID" value="MYN43344.1"/>
    <property type="molecule type" value="Genomic_DNA"/>
</dbReference>
<evidence type="ECO:0000313" key="3">
    <source>
        <dbReference type="Proteomes" id="UP000466332"/>
    </source>
</evidence>
<evidence type="ECO:0000313" key="2">
    <source>
        <dbReference type="EMBL" id="MYN43344.1"/>
    </source>
</evidence>
<keyword evidence="1" id="KW-0732">Signal</keyword>
<dbReference type="RefSeq" id="WP_161048187.1">
    <property type="nucleotide sequence ID" value="NZ_WWCS01000045.1"/>
</dbReference>
<proteinExistence type="predicted"/>
<accession>A0ABW9WQ55</accession>
<organism evidence="2 3">
    <name type="scientific">Duganella margarita</name>
    <dbReference type="NCBI Taxonomy" id="2692170"/>
    <lineage>
        <taxon>Bacteria</taxon>
        <taxon>Pseudomonadati</taxon>
        <taxon>Pseudomonadota</taxon>
        <taxon>Betaproteobacteria</taxon>
        <taxon>Burkholderiales</taxon>
        <taxon>Oxalobacteraceae</taxon>
        <taxon>Telluria group</taxon>
        <taxon>Duganella</taxon>
    </lineage>
</organism>
<evidence type="ECO:0000256" key="1">
    <source>
        <dbReference type="SAM" id="SignalP"/>
    </source>
</evidence>
<keyword evidence="3" id="KW-1185">Reference proteome</keyword>
<dbReference type="Proteomes" id="UP000466332">
    <property type="component" value="Unassembled WGS sequence"/>
</dbReference>
<protein>
    <submittedName>
        <fullName evidence="2">Uncharacterized protein</fullName>
    </submittedName>
</protein>
<reference evidence="2 3" key="1">
    <citation type="submission" date="2019-12" db="EMBL/GenBank/DDBJ databases">
        <title>Novel species isolated from a subtropical stream in China.</title>
        <authorList>
            <person name="Lu H."/>
        </authorList>
    </citation>
    <scope>NUCLEOTIDE SEQUENCE [LARGE SCALE GENOMIC DNA]</scope>
    <source>
        <strain evidence="2 3">FT109W</strain>
    </source>
</reference>
<feature type="chain" id="PRO_5045656886" evidence="1">
    <location>
        <begin position="21"/>
        <end position="249"/>
    </location>
</feature>
<gene>
    <name evidence="2" type="ORF">GTP55_28775</name>
</gene>
<name>A0ABW9WQ55_9BURK</name>
<dbReference type="InterPro" id="IPR010239">
    <property type="entry name" value="CHP02001"/>
</dbReference>
<dbReference type="Pfam" id="PF09694">
    <property type="entry name" value="Gcw_chp"/>
    <property type="match status" value="1"/>
</dbReference>